<dbReference type="EMBL" id="JACEIK010013278">
    <property type="protein sequence ID" value="MCE3216439.1"/>
    <property type="molecule type" value="Genomic_DNA"/>
</dbReference>
<proteinExistence type="predicted"/>
<evidence type="ECO:0000313" key="2">
    <source>
        <dbReference type="Proteomes" id="UP000823775"/>
    </source>
</evidence>
<name>A0ABS8WU33_DATST</name>
<feature type="non-terminal residue" evidence="1">
    <location>
        <position position="1"/>
    </location>
</feature>
<accession>A0ABS8WU33</accession>
<gene>
    <name evidence="1" type="ORF">HAX54_006499</name>
</gene>
<keyword evidence="2" id="KW-1185">Reference proteome</keyword>
<organism evidence="1 2">
    <name type="scientific">Datura stramonium</name>
    <name type="common">Jimsonweed</name>
    <name type="synonym">Common thornapple</name>
    <dbReference type="NCBI Taxonomy" id="4076"/>
    <lineage>
        <taxon>Eukaryota</taxon>
        <taxon>Viridiplantae</taxon>
        <taxon>Streptophyta</taxon>
        <taxon>Embryophyta</taxon>
        <taxon>Tracheophyta</taxon>
        <taxon>Spermatophyta</taxon>
        <taxon>Magnoliopsida</taxon>
        <taxon>eudicotyledons</taxon>
        <taxon>Gunneridae</taxon>
        <taxon>Pentapetalae</taxon>
        <taxon>asterids</taxon>
        <taxon>lamiids</taxon>
        <taxon>Solanales</taxon>
        <taxon>Solanaceae</taxon>
        <taxon>Solanoideae</taxon>
        <taxon>Datureae</taxon>
        <taxon>Datura</taxon>
    </lineage>
</organism>
<sequence>ALVNEVGGSLQYSLVISTWPFLEAIRDAWTAVDSGFSGVDAVVEGFSSCEKLRCDGTDAQMSKKEQNWSKKKEMRAKRRITNENW</sequence>
<evidence type="ECO:0000313" key="1">
    <source>
        <dbReference type="EMBL" id="MCE3216439.1"/>
    </source>
</evidence>
<dbReference type="Proteomes" id="UP000823775">
    <property type="component" value="Unassembled WGS sequence"/>
</dbReference>
<comment type="caution">
    <text evidence="1">The sequence shown here is derived from an EMBL/GenBank/DDBJ whole genome shotgun (WGS) entry which is preliminary data.</text>
</comment>
<reference evidence="1 2" key="1">
    <citation type="journal article" date="2021" name="BMC Genomics">
        <title>Datura genome reveals duplications of psychoactive alkaloid biosynthetic genes and high mutation rate following tissue culture.</title>
        <authorList>
            <person name="Rajewski A."/>
            <person name="Carter-House D."/>
            <person name="Stajich J."/>
            <person name="Litt A."/>
        </authorList>
    </citation>
    <scope>NUCLEOTIDE SEQUENCE [LARGE SCALE GENOMIC DNA]</scope>
    <source>
        <strain evidence="1">AR-01</strain>
    </source>
</reference>
<protein>
    <submittedName>
        <fullName evidence="1">Uncharacterized protein</fullName>
    </submittedName>
</protein>